<gene>
    <name evidence="2" type="ORF">GT019_23805</name>
</gene>
<evidence type="ECO:0000259" key="1">
    <source>
        <dbReference type="PROSITE" id="PS51819"/>
    </source>
</evidence>
<dbReference type="InterPro" id="IPR004360">
    <property type="entry name" value="Glyas_Fos-R_dOase_dom"/>
</dbReference>
<dbReference type="PROSITE" id="PS51819">
    <property type="entry name" value="VOC"/>
    <property type="match status" value="1"/>
</dbReference>
<reference evidence="2 3" key="1">
    <citation type="submission" date="2020-01" db="EMBL/GenBank/DDBJ databases">
        <title>Paenibacillus soybeanensis sp. nov. isolated from the nodules of soybean (Glycine max(L.) Merr).</title>
        <authorList>
            <person name="Wang H."/>
        </authorList>
    </citation>
    <scope>NUCLEOTIDE SEQUENCE [LARGE SCALE GENOMIC DNA]</scope>
    <source>
        <strain evidence="2 3">T1</strain>
    </source>
</reference>
<dbReference type="SUPFAM" id="SSF54593">
    <property type="entry name" value="Glyoxalase/Bleomycin resistance protein/Dihydroxybiphenyl dioxygenase"/>
    <property type="match status" value="1"/>
</dbReference>
<name>A0ABW9XXE7_9BACL</name>
<proteinExistence type="predicted"/>
<sequence>MLAVDDAGRAIDFYRQAFGAVEVSRIETEEGKVAHAEIKVGDARIMVADEFSGHNHAAKSLGGTPVIIYLYVENADDTVQAAVKEGAISLRPVQDQPHGDRVGKIEDPFGHVWMVASRLDEGNER</sequence>
<comment type="caution">
    <text evidence="2">The sequence shown here is derived from an EMBL/GenBank/DDBJ whole genome shotgun (WGS) entry which is preliminary data.</text>
</comment>
<dbReference type="CDD" id="cd07246">
    <property type="entry name" value="VOC_like"/>
    <property type="match status" value="1"/>
</dbReference>
<dbReference type="EMBL" id="JAAAMV010000024">
    <property type="protein sequence ID" value="NBD26907.1"/>
    <property type="molecule type" value="Genomic_DNA"/>
</dbReference>
<dbReference type="PANTHER" id="PTHR34109:SF1">
    <property type="entry name" value="VOC DOMAIN-CONTAINING PROTEIN"/>
    <property type="match status" value="1"/>
</dbReference>
<dbReference type="Gene3D" id="3.10.180.10">
    <property type="entry name" value="2,3-Dihydroxybiphenyl 1,2-Dioxygenase, domain 1"/>
    <property type="match status" value="1"/>
</dbReference>
<evidence type="ECO:0000313" key="3">
    <source>
        <dbReference type="Proteomes" id="UP000665561"/>
    </source>
</evidence>
<keyword evidence="3" id="KW-1185">Reference proteome</keyword>
<dbReference type="PANTHER" id="PTHR34109">
    <property type="entry name" value="BNAUNNG04460D PROTEIN-RELATED"/>
    <property type="match status" value="1"/>
</dbReference>
<organism evidence="2 3">
    <name type="scientific">Paenibacillus glycinis</name>
    <dbReference type="NCBI Taxonomy" id="2697035"/>
    <lineage>
        <taxon>Bacteria</taxon>
        <taxon>Bacillati</taxon>
        <taxon>Bacillota</taxon>
        <taxon>Bacilli</taxon>
        <taxon>Bacillales</taxon>
        <taxon>Paenibacillaceae</taxon>
        <taxon>Paenibacillus</taxon>
    </lineage>
</organism>
<accession>A0ABW9XXE7</accession>
<dbReference type="InterPro" id="IPR037523">
    <property type="entry name" value="VOC_core"/>
</dbReference>
<feature type="domain" description="VOC" evidence="1">
    <location>
        <begin position="1"/>
        <end position="118"/>
    </location>
</feature>
<dbReference type="Pfam" id="PF00903">
    <property type="entry name" value="Glyoxalase"/>
    <property type="match status" value="1"/>
</dbReference>
<evidence type="ECO:0000313" key="2">
    <source>
        <dbReference type="EMBL" id="NBD26907.1"/>
    </source>
</evidence>
<dbReference type="InterPro" id="IPR029068">
    <property type="entry name" value="Glyas_Bleomycin-R_OHBP_Dase"/>
</dbReference>
<protein>
    <submittedName>
        <fullName evidence="2">VOC family protein</fullName>
    </submittedName>
</protein>
<dbReference type="Proteomes" id="UP000665561">
    <property type="component" value="Unassembled WGS sequence"/>
</dbReference>